<reference evidence="6" key="2">
    <citation type="journal article" date="2021" name="Microbiome">
        <title>Successional dynamics and alternative stable states in a saline activated sludge microbial community over 9 years.</title>
        <authorList>
            <person name="Wang Y."/>
            <person name="Ye J."/>
            <person name="Ju F."/>
            <person name="Liu L."/>
            <person name="Boyd J.A."/>
            <person name="Deng Y."/>
            <person name="Parks D.H."/>
            <person name="Jiang X."/>
            <person name="Yin X."/>
            <person name="Woodcroft B.J."/>
            <person name="Tyson G.W."/>
            <person name="Hugenholtz P."/>
            <person name="Polz M.F."/>
            <person name="Zhang T."/>
        </authorList>
    </citation>
    <scope>NUCLEOTIDE SEQUENCE</scope>
    <source>
        <strain evidence="6">HKST-UBA01</strain>
    </source>
</reference>
<dbReference type="AlphaFoldDB" id="A0A956RR76"/>
<organism evidence="6 7">
    <name type="scientific">Eiseniibacteriota bacterium</name>
    <dbReference type="NCBI Taxonomy" id="2212470"/>
    <lineage>
        <taxon>Bacteria</taxon>
        <taxon>Candidatus Eiseniibacteriota</taxon>
    </lineage>
</organism>
<evidence type="ECO:0000256" key="4">
    <source>
        <dbReference type="SAM" id="MobiDB-lite"/>
    </source>
</evidence>
<dbReference type="PANTHER" id="PTHR33154">
    <property type="entry name" value="TRANSCRIPTIONAL REGULATOR, ARSR FAMILY"/>
    <property type="match status" value="1"/>
</dbReference>
<reference evidence="6" key="1">
    <citation type="submission" date="2020-04" db="EMBL/GenBank/DDBJ databases">
        <authorList>
            <person name="Zhang T."/>
        </authorList>
    </citation>
    <scope>NUCLEOTIDE SEQUENCE</scope>
    <source>
        <strain evidence="6">HKST-UBA01</strain>
    </source>
</reference>
<dbReference type="PRINTS" id="PR00778">
    <property type="entry name" value="HTHARSR"/>
</dbReference>
<dbReference type="GO" id="GO:0003677">
    <property type="term" value="F:DNA binding"/>
    <property type="evidence" value="ECO:0007669"/>
    <property type="project" value="UniProtKB-KW"/>
</dbReference>
<evidence type="ECO:0000256" key="2">
    <source>
        <dbReference type="ARBA" id="ARBA00023125"/>
    </source>
</evidence>
<dbReference type="SMART" id="SM00418">
    <property type="entry name" value="HTH_ARSR"/>
    <property type="match status" value="1"/>
</dbReference>
<feature type="compositionally biased region" description="Basic residues" evidence="4">
    <location>
        <begin position="108"/>
        <end position="120"/>
    </location>
</feature>
<dbReference type="Gene3D" id="1.10.10.10">
    <property type="entry name" value="Winged helix-like DNA-binding domain superfamily/Winged helix DNA-binding domain"/>
    <property type="match status" value="1"/>
</dbReference>
<keyword evidence="2" id="KW-0238">DNA-binding</keyword>
<dbReference type="EMBL" id="JAGQHR010000348">
    <property type="protein sequence ID" value="MCA9728309.1"/>
    <property type="molecule type" value="Genomic_DNA"/>
</dbReference>
<proteinExistence type="predicted"/>
<evidence type="ECO:0000256" key="1">
    <source>
        <dbReference type="ARBA" id="ARBA00023015"/>
    </source>
</evidence>
<dbReference type="Proteomes" id="UP000697710">
    <property type="component" value="Unassembled WGS sequence"/>
</dbReference>
<comment type="caution">
    <text evidence="6">The sequence shown here is derived from an EMBL/GenBank/DDBJ whole genome shotgun (WGS) entry which is preliminary data.</text>
</comment>
<keyword evidence="1" id="KW-0805">Transcription regulation</keyword>
<dbReference type="InterPro" id="IPR051081">
    <property type="entry name" value="HTH_MetalResp_TranReg"/>
</dbReference>
<sequence>MATPLSLVAEPRRREILQLIWRQERAAGEIASLLPVTFGAVSQHLRLLREAGLVSMRRDGQRHFYVARPEQFGPLVHVLEAMWVTGLDELKSLAEAEERASARAGRATVRRSSGRKKGHP</sequence>
<dbReference type="PANTHER" id="PTHR33154:SF33">
    <property type="entry name" value="TRANSCRIPTIONAL REPRESSOR SDPR"/>
    <property type="match status" value="1"/>
</dbReference>
<feature type="domain" description="HTH arsR-type" evidence="5">
    <location>
        <begin position="1"/>
        <end position="91"/>
    </location>
</feature>
<protein>
    <submittedName>
        <fullName evidence="6">Winged helix-turn-helix transcriptional regulator</fullName>
    </submittedName>
</protein>
<dbReference type="PROSITE" id="PS50987">
    <property type="entry name" value="HTH_ARSR_2"/>
    <property type="match status" value="1"/>
</dbReference>
<dbReference type="InterPro" id="IPR011991">
    <property type="entry name" value="ArsR-like_HTH"/>
</dbReference>
<evidence type="ECO:0000259" key="5">
    <source>
        <dbReference type="PROSITE" id="PS50987"/>
    </source>
</evidence>
<evidence type="ECO:0000313" key="6">
    <source>
        <dbReference type="EMBL" id="MCA9728309.1"/>
    </source>
</evidence>
<accession>A0A956RR76</accession>
<dbReference type="NCBIfam" id="NF033788">
    <property type="entry name" value="HTH_metalloreg"/>
    <property type="match status" value="1"/>
</dbReference>
<keyword evidence="3" id="KW-0804">Transcription</keyword>
<dbReference type="InterPro" id="IPR036388">
    <property type="entry name" value="WH-like_DNA-bd_sf"/>
</dbReference>
<evidence type="ECO:0000313" key="7">
    <source>
        <dbReference type="Proteomes" id="UP000697710"/>
    </source>
</evidence>
<evidence type="ECO:0000256" key="3">
    <source>
        <dbReference type="ARBA" id="ARBA00023163"/>
    </source>
</evidence>
<dbReference type="SUPFAM" id="SSF46785">
    <property type="entry name" value="Winged helix' DNA-binding domain"/>
    <property type="match status" value="1"/>
</dbReference>
<feature type="region of interest" description="Disordered" evidence="4">
    <location>
        <begin position="99"/>
        <end position="120"/>
    </location>
</feature>
<dbReference type="GO" id="GO:0003700">
    <property type="term" value="F:DNA-binding transcription factor activity"/>
    <property type="evidence" value="ECO:0007669"/>
    <property type="project" value="InterPro"/>
</dbReference>
<dbReference type="Pfam" id="PF01022">
    <property type="entry name" value="HTH_5"/>
    <property type="match status" value="1"/>
</dbReference>
<gene>
    <name evidence="6" type="ORF">KC729_11540</name>
</gene>
<name>A0A956RR76_UNCEI</name>
<dbReference type="CDD" id="cd00090">
    <property type="entry name" value="HTH_ARSR"/>
    <property type="match status" value="1"/>
</dbReference>
<dbReference type="InterPro" id="IPR001845">
    <property type="entry name" value="HTH_ArsR_DNA-bd_dom"/>
</dbReference>
<dbReference type="InterPro" id="IPR036390">
    <property type="entry name" value="WH_DNA-bd_sf"/>
</dbReference>